<gene>
    <name evidence="2" type="primary">LOC118347963</name>
</gene>
<protein>
    <submittedName>
        <fullName evidence="2">Uncharacterized protein LOC118347963</fullName>
    </submittedName>
</protein>
<dbReference type="RefSeq" id="XP_035544552.1">
    <property type="nucleotide sequence ID" value="XM_035688659.1"/>
</dbReference>
<keyword evidence="1" id="KW-1185">Reference proteome</keyword>
<dbReference type="PANTHER" id="PTHR33710">
    <property type="entry name" value="BNAC02G09200D PROTEIN"/>
    <property type="match status" value="1"/>
</dbReference>
<evidence type="ECO:0000313" key="1">
    <source>
        <dbReference type="Proteomes" id="UP000235220"/>
    </source>
</evidence>
<dbReference type="PANTHER" id="PTHR33710:SF62">
    <property type="entry name" value="DUF4283 DOMAIN PROTEIN"/>
    <property type="match status" value="1"/>
</dbReference>
<dbReference type="Proteomes" id="UP000235220">
    <property type="component" value="Chromosome 3"/>
</dbReference>
<dbReference type="Gene3D" id="3.60.10.10">
    <property type="entry name" value="Endonuclease/exonuclease/phosphatase"/>
    <property type="match status" value="1"/>
</dbReference>
<dbReference type="InterPro" id="IPR036691">
    <property type="entry name" value="Endo/exonu/phosph_ase_sf"/>
</dbReference>
<dbReference type="OrthoDB" id="1001388at2759"/>
<dbReference type="SUPFAM" id="SSF56219">
    <property type="entry name" value="DNase I-like"/>
    <property type="match status" value="1"/>
</dbReference>
<proteinExistence type="predicted"/>
<dbReference type="GeneID" id="118347963"/>
<name>A0A6P9EPR9_JUGRE</name>
<dbReference type="KEGG" id="jre:118347963"/>
<reference evidence="2" key="1">
    <citation type="submission" date="2025-08" db="UniProtKB">
        <authorList>
            <consortium name="RefSeq"/>
        </authorList>
    </citation>
    <scope>IDENTIFICATION</scope>
    <source>
        <tissue evidence="2">Leaves</tissue>
    </source>
</reference>
<dbReference type="InParanoid" id="A0A6P9EPR9"/>
<evidence type="ECO:0000313" key="2">
    <source>
        <dbReference type="RefSeq" id="XP_035544552.1"/>
    </source>
</evidence>
<accession>A0A6P9EPR9</accession>
<organism evidence="1 2">
    <name type="scientific">Juglans regia</name>
    <name type="common">English walnut</name>
    <dbReference type="NCBI Taxonomy" id="51240"/>
    <lineage>
        <taxon>Eukaryota</taxon>
        <taxon>Viridiplantae</taxon>
        <taxon>Streptophyta</taxon>
        <taxon>Embryophyta</taxon>
        <taxon>Tracheophyta</taxon>
        <taxon>Spermatophyta</taxon>
        <taxon>Magnoliopsida</taxon>
        <taxon>eudicotyledons</taxon>
        <taxon>Gunneridae</taxon>
        <taxon>Pentapetalae</taxon>
        <taxon>rosids</taxon>
        <taxon>fabids</taxon>
        <taxon>Fagales</taxon>
        <taxon>Juglandaceae</taxon>
        <taxon>Juglans</taxon>
    </lineage>
</organism>
<sequence>MSGGLMVLWKKEDQVELLNYSQWHINLWVKGRRGEDDWLLTGFYGNPDASKREKSWELLKELKPQEGIAWCVVGDFNEIISQDEKVGGRERSEGQMTRFREGLEWAGLYDMGWIGNKFTWSNGHEDHTFIKERLDRGVANQRWMCRFMERMVEILGTQVSDHKALVLTVGGLAEGF</sequence>
<dbReference type="AlphaFoldDB" id="A0A6P9EPR9"/>